<evidence type="ECO:0000313" key="2">
    <source>
        <dbReference type="Proteomes" id="UP000002384"/>
    </source>
</evidence>
<name>B7KA69_GLOC7</name>
<dbReference type="KEGG" id="cyc:PCC7424_4479"/>
<dbReference type="Proteomes" id="UP000002384">
    <property type="component" value="Chromosome"/>
</dbReference>
<dbReference type="OrthoDB" id="424525at2"/>
<proteinExistence type="predicted"/>
<dbReference type="EMBL" id="CP001291">
    <property type="protein sequence ID" value="ACK72843.1"/>
    <property type="molecule type" value="Genomic_DNA"/>
</dbReference>
<sequence length="227" mass="25022">MKTSTLLKKVERATDEKQKLIAQILAAPPNLQESLSEALSPEKKAVGQILPAIIDMFLEVSGKISTSSDVSPEKAFDSLMELLTSKELLEKFAPNDPLAAARLRGVQRKRDLLYQDGSPLTSEGVASLLQITRQGVDKRRKHGQLLGLSLGRRGYRYPVWQFQDGKVLPGLKQVLAELSEYDPWTQLMFFKTGDIRLGGATPLEKLQAGDIEMVVWAASCYGKPIAA</sequence>
<evidence type="ECO:0008006" key="3">
    <source>
        <dbReference type="Google" id="ProtNLM"/>
    </source>
</evidence>
<dbReference type="AlphaFoldDB" id="B7KA69"/>
<reference evidence="2" key="1">
    <citation type="journal article" date="2011" name="MBio">
        <title>Novel metabolic attributes of the genus Cyanothece, comprising a group of unicellular nitrogen-fixing Cyanobacteria.</title>
        <authorList>
            <person name="Bandyopadhyay A."/>
            <person name="Elvitigala T."/>
            <person name="Welsh E."/>
            <person name="Stockel J."/>
            <person name="Liberton M."/>
            <person name="Min H."/>
            <person name="Sherman L.A."/>
            <person name="Pakrasi H.B."/>
        </authorList>
    </citation>
    <scope>NUCLEOTIDE SEQUENCE [LARGE SCALE GENOMIC DNA]</scope>
    <source>
        <strain evidence="2">PCC 7424</strain>
    </source>
</reference>
<dbReference type="STRING" id="65393.PCC7424_4479"/>
<protein>
    <recommendedName>
        <fullName evidence="3">DNA-binding protein</fullName>
    </recommendedName>
</protein>
<dbReference type="HOGENOM" id="CLU_1174545_0_0_3"/>
<accession>B7KA69</accession>
<dbReference type="eggNOG" id="ENOG50326SN">
    <property type="taxonomic scope" value="Bacteria"/>
</dbReference>
<evidence type="ECO:0000313" key="1">
    <source>
        <dbReference type="EMBL" id="ACK72843.1"/>
    </source>
</evidence>
<gene>
    <name evidence="1" type="ordered locus">PCC7424_4479</name>
</gene>
<dbReference type="RefSeq" id="WP_015956427.1">
    <property type="nucleotide sequence ID" value="NC_011729.1"/>
</dbReference>
<organism evidence="1 2">
    <name type="scientific">Gloeothece citriformis (strain PCC 7424)</name>
    <name type="common">Cyanothece sp. (strain PCC 7424)</name>
    <dbReference type="NCBI Taxonomy" id="65393"/>
    <lineage>
        <taxon>Bacteria</taxon>
        <taxon>Bacillati</taxon>
        <taxon>Cyanobacteriota</taxon>
        <taxon>Cyanophyceae</taxon>
        <taxon>Oscillatoriophycideae</taxon>
        <taxon>Chroococcales</taxon>
        <taxon>Aphanothecaceae</taxon>
        <taxon>Gloeothece</taxon>
        <taxon>Gloeothece citriformis</taxon>
    </lineage>
</organism>
<keyword evidence="2" id="KW-1185">Reference proteome</keyword>